<name>A0A0F9IWD3_9ZZZZ</name>
<dbReference type="InterPro" id="IPR012816">
    <property type="entry name" value="NADAR"/>
</dbReference>
<dbReference type="Pfam" id="PF08719">
    <property type="entry name" value="NADAR"/>
    <property type="match status" value="1"/>
</dbReference>
<dbReference type="EMBL" id="LAZR01019745">
    <property type="protein sequence ID" value="KKL91382.1"/>
    <property type="molecule type" value="Genomic_DNA"/>
</dbReference>
<gene>
    <name evidence="2" type="ORF">LCGC14_1895220</name>
</gene>
<reference evidence="2" key="1">
    <citation type="journal article" date="2015" name="Nature">
        <title>Complex archaea that bridge the gap between prokaryotes and eukaryotes.</title>
        <authorList>
            <person name="Spang A."/>
            <person name="Saw J.H."/>
            <person name="Jorgensen S.L."/>
            <person name="Zaremba-Niedzwiedzka K."/>
            <person name="Martijn J."/>
            <person name="Lind A.E."/>
            <person name="van Eijk R."/>
            <person name="Schleper C."/>
            <person name="Guy L."/>
            <person name="Ettema T.J."/>
        </authorList>
    </citation>
    <scope>NUCLEOTIDE SEQUENCE</scope>
</reference>
<comment type="caution">
    <text evidence="2">The sequence shown here is derived from an EMBL/GenBank/DDBJ whole genome shotgun (WGS) entry which is preliminary data.</text>
</comment>
<protein>
    <recommendedName>
        <fullName evidence="1">NADAR domain-containing protein</fullName>
    </recommendedName>
</protein>
<dbReference type="Gene3D" id="1.10.357.40">
    <property type="entry name" value="YbiA-like"/>
    <property type="match status" value="1"/>
</dbReference>
<dbReference type="NCBIfam" id="TIGR02464">
    <property type="entry name" value="ribofla_fusion"/>
    <property type="match status" value="1"/>
</dbReference>
<sequence length="143" mass="16456">MTSPTAIDLFRGEYRFLSNFCPAPVTLSGVTYPTVEHAFQAAKTTDVEERQQILACKTPGEAKRLGRTVHLDPNWDEYRQTFMIGLLRQKFSRPPFRQLLLDTGDRVLIEGNAWRDTYWGVCNGIGENHLGKLLMRVRDEIQR</sequence>
<dbReference type="SUPFAM" id="SSF143990">
    <property type="entry name" value="YbiA-like"/>
    <property type="match status" value="1"/>
</dbReference>
<evidence type="ECO:0000259" key="1">
    <source>
        <dbReference type="Pfam" id="PF08719"/>
    </source>
</evidence>
<dbReference type="CDD" id="cd15457">
    <property type="entry name" value="NADAR"/>
    <property type="match status" value="1"/>
</dbReference>
<organism evidence="2">
    <name type="scientific">marine sediment metagenome</name>
    <dbReference type="NCBI Taxonomy" id="412755"/>
    <lineage>
        <taxon>unclassified sequences</taxon>
        <taxon>metagenomes</taxon>
        <taxon>ecological metagenomes</taxon>
    </lineage>
</organism>
<accession>A0A0F9IWD3</accession>
<proteinExistence type="predicted"/>
<evidence type="ECO:0000313" key="2">
    <source>
        <dbReference type="EMBL" id="KKL91382.1"/>
    </source>
</evidence>
<feature type="domain" description="NADAR" evidence="1">
    <location>
        <begin position="13"/>
        <end position="141"/>
    </location>
</feature>
<dbReference type="AlphaFoldDB" id="A0A0F9IWD3"/>
<dbReference type="InterPro" id="IPR037238">
    <property type="entry name" value="YbiA-like_sf"/>
</dbReference>